<evidence type="ECO:0000256" key="3">
    <source>
        <dbReference type="ARBA" id="ARBA00022833"/>
    </source>
</evidence>
<keyword evidence="3" id="KW-0862">Zinc</keyword>
<comment type="caution">
    <text evidence="6">The sequence shown here is derived from an EMBL/GenBank/DDBJ whole genome shotgun (WGS) entry which is preliminary data.</text>
</comment>
<dbReference type="Pfam" id="PF10551">
    <property type="entry name" value="MULE"/>
    <property type="match status" value="1"/>
</dbReference>
<name>A0AA38WPT1_9ASTR</name>
<evidence type="ECO:0000259" key="5">
    <source>
        <dbReference type="PROSITE" id="PS50966"/>
    </source>
</evidence>
<keyword evidence="1" id="KW-0479">Metal-binding</keyword>
<dbReference type="InterPro" id="IPR007527">
    <property type="entry name" value="Znf_SWIM"/>
</dbReference>
<organism evidence="6 7">
    <name type="scientific">Centaurea solstitialis</name>
    <name type="common">yellow star-thistle</name>
    <dbReference type="NCBI Taxonomy" id="347529"/>
    <lineage>
        <taxon>Eukaryota</taxon>
        <taxon>Viridiplantae</taxon>
        <taxon>Streptophyta</taxon>
        <taxon>Embryophyta</taxon>
        <taxon>Tracheophyta</taxon>
        <taxon>Spermatophyta</taxon>
        <taxon>Magnoliopsida</taxon>
        <taxon>eudicotyledons</taxon>
        <taxon>Gunneridae</taxon>
        <taxon>Pentapetalae</taxon>
        <taxon>asterids</taxon>
        <taxon>campanulids</taxon>
        <taxon>Asterales</taxon>
        <taxon>Asteraceae</taxon>
        <taxon>Carduoideae</taxon>
        <taxon>Cardueae</taxon>
        <taxon>Centaureinae</taxon>
        <taxon>Centaurea</taxon>
    </lineage>
</organism>
<evidence type="ECO:0000256" key="4">
    <source>
        <dbReference type="PROSITE-ProRule" id="PRU00325"/>
    </source>
</evidence>
<protein>
    <recommendedName>
        <fullName evidence="5">SWIM-type domain-containing protein</fullName>
    </recommendedName>
</protein>
<dbReference type="PROSITE" id="PS50966">
    <property type="entry name" value="ZF_SWIM"/>
    <property type="match status" value="1"/>
</dbReference>
<dbReference type="SMART" id="SM00575">
    <property type="entry name" value="ZnF_PMZ"/>
    <property type="match status" value="1"/>
</dbReference>
<evidence type="ECO:0000256" key="1">
    <source>
        <dbReference type="ARBA" id="ARBA00022723"/>
    </source>
</evidence>
<dbReference type="Pfam" id="PF04434">
    <property type="entry name" value="SWIM"/>
    <property type="match status" value="1"/>
</dbReference>
<accession>A0AA38WPT1</accession>
<dbReference type="AlphaFoldDB" id="A0AA38WPT1"/>
<feature type="domain" description="SWIM-type" evidence="5">
    <location>
        <begin position="407"/>
        <end position="443"/>
    </location>
</feature>
<dbReference type="PANTHER" id="PTHR47718">
    <property type="entry name" value="OS01G0519700 PROTEIN"/>
    <property type="match status" value="1"/>
</dbReference>
<dbReference type="Proteomes" id="UP001172457">
    <property type="component" value="Chromosome 3"/>
</dbReference>
<gene>
    <name evidence="6" type="ORF">OSB04_011045</name>
</gene>
<dbReference type="InterPro" id="IPR006564">
    <property type="entry name" value="Znf_PMZ"/>
</dbReference>
<keyword evidence="2 4" id="KW-0863">Zinc-finger</keyword>
<dbReference type="InterPro" id="IPR018289">
    <property type="entry name" value="MULE_transposase_dom"/>
</dbReference>
<keyword evidence="7" id="KW-1185">Reference proteome</keyword>
<dbReference type="EMBL" id="JARYMX010000003">
    <property type="protein sequence ID" value="KAJ9556431.1"/>
    <property type="molecule type" value="Genomic_DNA"/>
</dbReference>
<evidence type="ECO:0000256" key="2">
    <source>
        <dbReference type="ARBA" id="ARBA00022771"/>
    </source>
</evidence>
<dbReference type="GO" id="GO:0008270">
    <property type="term" value="F:zinc ion binding"/>
    <property type="evidence" value="ECO:0007669"/>
    <property type="project" value="UniProtKB-KW"/>
</dbReference>
<sequence length="603" mass="69011">MDYELTTVNDDTSLCSNLYVHNDQDMVDTNGDDLDVFENDGQNDNNCEVTVADSVNESPGGTKYFTPAVNNDIIPRSHNHVLFDGNEMSLSRARRGLIYEDYRNVYHASCTKIGIAKSHRMKNALKGGNGISGGTVRDFQNVKRDMVTFIGNKDAQMLINTMVSRQKVCPEFFFEFRCNEKEVLDVFWADEIMKMNYREFGDSISFDATYRTNLHAMVFVPFIGIDNHKRSVVVGAALTSGETAEDYTWVLKAFMKAHGREPKFVITDQCPAMKKAIPAVFPGSVHRLCMWHIIKNVKSRISARLAKETNFIPDFKKLSFDMAIESQRRSHCVEEVKTKTTVPRMVSPRKLEAHASKVYTRTIFFEFQKELTKSVWYCGVEDIEKVDDKKIYTITRKTKDSVVKAKYKVVKEAVDGSLSCSCNKFVRDGILCRHSLKVMINDGCDKIPEMYIMRRWRRDLIPAQWMSARVKYGEIDVEKERLMGSAFVMVERIMDRVRNDKSLLTSFVALLTSWNDDLDDELPRKSAMERKKDTIQEILGVSVPDDPNYVAPSGIKNKGSGTRHRLKGAREKAVEEARKPKRLCRTCKDFVQHDSRNCPQRGI</sequence>
<reference evidence="6" key="1">
    <citation type="submission" date="2023-03" db="EMBL/GenBank/DDBJ databases">
        <title>Chromosome-scale reference genome and RAD-based genetic map of yellow starthistle (Centaurea solstitialis) reveal putative structural variation and QTLs associated with invader traits.</title>
        <authorList>
            <person name="Reatini B."/>
            <person name="Cang F.A."/>
            <person name="Jiang Q."/>
            <person name="Mckibben M.T.W."/>
            <person name="Barker M.S."/>
            <person name="Rieseberg L.H."/>
            <person name="Dlugosch K.M."/>
        </authorList>
    </citation>
    <scope>NUCLEOTIDE SEQUENCE</scope>
    <source>
        <strain evidence="6">CAN-66</strain>
        <tissue evidence="6">Leaf</tissue>
    </source>
</reference>
<dbReference type="PANTHER" id="PTHR47718:SF12">
    <property type="entry name" value="PROTEIN FAR1-RELATED SEQUENCE"/>
    <property type="match status" value="1"/>
</dbReference>
<evidence type="ECO:0000313" key="6">
    <source>
        <dbReference type="EMBL" id="KAJ9556431.1"/>
    </source>
</evidence>
<evidence type="ECO:0000313" key="7">
    <source>
        <dbReference type="Proteomes" id="UP001172457"/>
    </source>
</evidence>
<proteinExistence type="predicted"/>